<dbReference type="InterPro" id="IPR001138">
    <property type="entry name" value="Zn2Cys6_DnaBD"/>
</dbReference>
<feature type="compositionally biased region" description="Polar residues" evidence="5">
    <location>
        <begin position="175"/>
        <end position="187"/>
    </location>
</feature>
<name>A0A0D7BKM6_9AGAR</name>
<dbReference type="Pfam" id="PF00172">
    <property type="entry name" value="Zn_clus"/>
    <property type="match status" value="1"/>
</dbReference>
<dbReference type="SUPFAM" id="SSF57701">
    <property type="entry name" value="Zn2/Cys6 DNA-binding domain"/>
    <property type="match status" value="1"/>
</dbReference>
<dbReference type="Gene3D" id="4.10.240.10">
    <property type="entry name" value="Zn(2)-C6 fungal-type DNA-binding domain"/>
    <property type="match status" value="1"/>
</dbReference>
<comment type="subcellular location">
    <subcellularLocation>
        <location evidence="1">Nucleus</location>
    </subcellularLocation>
</comment>
<evidence type="ECO:0000256" key="5">
    <source>
        <dbReference type="SAM" id="MobiDB-lite"/>
    </source>
</evidence>
<evidence type="ECO:0000313" key="8">
    <source>
        <dbReference type="Proteomes" id="UP000054007"/>
    </source>
</evidence>
<proteinExistence type="predicted"/>
<dbReference type="PANTHER" id="PTHR46910">
    <property type="entry name" value="TRANSCRIPTION FACTOR PDR1"/>
    <property type="match status" value="1"/>
</dbReference>
<dbReference type="GO" id="GO:0008270">
    <property type="term" value="F:zinc ion binding"/>
    <property type="evidence" value="ECO:0007669"/>
    <property type="project" value="InterPro"/>
</dbReference>
<dbReference type="InterPro" id="IPR050987">
    <property type="entry name" value="AtrR-like"/>
</dbReference>
<organism evidence="7 8">
    <name type="scientific">Cylindrobasidium torrendii FP15055 ss-10</name>
    <dbReference type="NCBI Taxonomy" id="1314674"/>
    <lineage>
        <taxon>Eukaryota</taxon>
        <taxon>Fungi</taxon>
        <taxon>Dikarya</taxon>
        <taxon>Basidiomycota</taxon>
        <taxon>Agaricomycotina</taxon>
        <taxon>Agaricomycetes</taxon>
        <taxon>Agaricomycetidae</taxon>
        <taxon>Agaricales</taxon>
        <taxon>Marasmiineae</taxon>
        <taxon>Physalacriaceae</taxon>
        <taxon>Cylindrobasidium</taxon>
    </lineage>
</organism>
<feature type="compositionally biased region" description="Polar residues" evidence="5">
    <location>
        <begin position="12"/>
        <end position="25"/>
    </location>
</feature>
<keyword evidence="8" id="KW-1185">Reference proteome</keyword>
<sequence>MSSVPNDDFFNSPASMVFSNTSARQRTQQACDKCRERKTKCSGEKPMCRRCTTRNLSCQYSHRETRPRGSANSLRSSVSNIELRRSAESNAFNSSPEQAYSNYLTPYPSAAQFQNEHRPPQQPQRLTPFEVHSQPASASGSPEYSAFSVQQLEYSPTSSEGSFMFPDLPPAGPSMNRQVRRVQSQSALSHSLRPRSSFPSLSRSYHHQHPNHHASARSLDMTFDPPPYIRSKYPGGNGMEDTMGFSSLYYSDSILPPIASMQANGRQLTPPIDPALYDSAPALPSLYDPRLNAHMLDSHAQEHDSAMEKYDAAMKY</sequence>
<dbReference type="PROSITE" id="PS50048">
    <property type="entry name" value="ZN2_CY6_FUNGAL_2"/>
    <property type="match status" value="1"/>
</dbReference>
<gene>
    <name evidence="7" type="ORF">CYLTODRAFT_451128</name>
</gene>
<feature type="compositionally biased region" description="Polar residues" evidence="5">
    <location>
        <begin position="134"/>
        <end position="161"/>
    </location>
</feature>
<protein>
    <recommendedName>
        <fullName evidence="6">Zn(2)-C6 fungal-type domain-containing protein</fullName>
    </recommendedName>
</protein>
<dbReference type="EMBL" id="KN880459">
    <property type="protein sequence ID" value="KIY71027.1"/>
    <property type="molecule type" value="Genomic_DNA"/>
</dbReference>
<dbReference type="InterPro" id="IPR036864">
    <property type="entry name" value="Zn2-C6_fun-type_DNA-bd_sf"/>
</dbReference>
<evidence type="ECO:0000259" key="6">
    <source>
        <dbReference type="PROSITE" id="PS50048"/>
    </source>
</evidence>
<keyword evidence="3" id="KW-0238">DNA-binding</keyword>
<dbReference type="GO" id="GO:0000981">
    <property type="term" value="F:DNA-binding transcription factor activity, RNA polymerase II-specific"/>
    <property type="evidence" value="ECO:0007669"/>
    <property type="project" value="InterPro"/>
</dbReference>
<evidence type="ECO:0000256" key="3">
    <source>
        <dbReference type="ARBA" id="ARBA00023125"/>
    </source>
</evidence>
<feature type="region of interest" description="Disordered" evidence="5">
    <location>
        <begin position="1"/>
        <end position="25"/>
    </location>
</feature>
<accession>A0A0D7BKM6</accession>
<dbReference type="CDD" id="cd00067">
    <property type="entry name" value="GAL4"/>
    <property type="match status" value="1"/>
</dbReference>
<dbReference type="Proteomes" id="UP000054007">
    <property type="component" value="Unassembled WGS sequence"/>
</dbReference>
<feature type="compositionally biased region" description="Basic residues" evidence="5">
    <location>
        <begin position="204"/>
        <end position="215"/>
    </location>
</feature>
<evidence type="ECO:0000256" key="4">
    <source>
        <dbReference type="ARBA" id="ARBA00023242"/>
    </source>
</evidence>
<evidence type="ECO:0000256" key="1">
    <source>
        <dbReference type="ARBA" id="ARBA00004123"/>
    </source>
</evidence>
<dbReference type="SMART" id="SM00066">
    <property type="entry name" value="GAL4"/>
    <property type="match status" value="1"/>
</dbReference>
<dbReference type="PANTHER" id="PTHR46910:SF3">
    <property type="entry name" value="HALOTOLERANCE PROTEIN 9-RELATED"/>
    <property type="match status" value="1"/>
</dbReference>
<keyword evidence="4" id="KW-0539">Nucleus</keyword>
<dbReference type="GO" id="GO:0003677">
    <property type="term" value="F:DNA binding"/>
    <property type="evidence" value="ECO:0007669"/>
    <property type="project" value="UniProtKB-KW"/>
</dbReference>
<evidence type="ECO:0000256" key="2">
    <source>
        <dbReference type="ARBA" id="ARBA00022723"/>
    </source>
</evidence>
<feature type="region of interest" description="Disordered" evidence="5">
    <location>
        <begin position="113"/>
        <end position="223"/>
    </location>
</feature>
<dbReference type="STRING" id="1314674.A0A0D7BKM6"/>
<dbReference type="PROSITE" id="PS00463">
    <property type="entry name" value="ZN2_CY6_FUNGAL_1"/>
    <property type="match status" value="1"/>
</dbReference>
<feature type="compositionally biased region" description="Low complexity" evidence="5">
    <location>
        <begin position="188"/>
        <end position="203"/>
    </location>
</feature>
<dbReference type="GO" id="GO:0005634">
    <property type="term" value="C:nucleus"/>
    <property type="evidence" value="ECO:0007669"/>
    <property type="project" value="UniProtKB-SubCell"/>
</dbReference>
<evidence type="ECO:0000313" key="7">
    <source>
        <dbReference type="EMBL" id="KIY71027.1"/>
    </source>
</evidence>
<dbReference type="OrthoDB" id="2441642at2759"/>
<keyword evidence="2" id="KW-0479">Metal-binding</keyword>
<reference evidence="7 8" key="1">
    <citation type="journal article" date="2015" name="Fungal Genet. Biol.">
        <title>Evolution of novel wood decay mechanisms in Agaricales revealed by the genome sequences of Fistulina hepatica and Cylindrobasidium torrendii.</title>
        <authorList>
            <person name="Floudas D."/>
            <person name="Held B.W."/>
            <person name="Riley R."/>
            <person name="Nagy L.G."/>
            <person name="Koehler G."/>
            <person name="Ransdell A.S."/>
            <person name="Younus H."/>
            <person name="Chow J."/>
            <person name="Chiniquy J."/>
            <person name="Lipzen A."/>
            <person name="Tritt A."/>
            <person name="Sun H."/>
            <person name="Haridas S."/>
            <person name="LaButti K."/>
            <person name="Ohm R.A."/>
            <person name="Kues U."/>
            <person name="Blanchette R.A."/>
            <person name="Grigoriev I.V."/>
            <person name="Minto R.E."/>
            <person name="Hibbett D.S."/>
        </authorList>
    </citation>
    <scope>NUCLEOTIDE SEQUENCE [LARGE SCALE GENOMIC DNA]</scope>
    <source>
        <strain evidence="7 8">FP15055 ss-10</strain>
    </source>
</reference>
<dbReference type="AlphaFoldDB" id="A0A0D7BKM6"/>
<feature type="domain" description="Zn(2)-C6 fungal-type" evidence="6">
    <location>
        <begin position="30"/>
        <end position="60"/>
    </location>
</feature>